<evidence type="ECO:0000313" key="2">
    <source>
        <dbReference type="EMBL" id="MPM99739.1"/>
    </source>
</evidence>
<evidence type="ECO:0000256" key="1">
    <source>
        <dbReference type="SAM" id="MobiDB-lite"/>
    </source>
</evidence>
<accession>A0A645EEJ0</accession>
<dbReference type="AlphaFoldDB" id="A0A645EEJ0"/>
<sequence>MKKVNKKTCKKAKGSEKETKRKEKWLEGFRHINARSFCAPVLSYS</sequence>
<feature type="compositionally biased region" description="Basic residues" evidence="1">
    <location>
        <begin position="1"/>
        <end position="12"/>
    </location>
</feature>
<proteinExistence type="predicted"/>
<protein>
    <submittedName>
        <fullName evidence="2">Uncharacterized protein</fullName>
    </submittedName>
</protein>
<comment type="caution">
    <text evidence="2">The sequence shown here is derived from an EMBL/GenBank/DDBJ whole genome shotgun (WGS) entry which is preliminary data.</text>
</comment>
<organism evidence="2">
    <name type="scientific">bioreactor metagenome</name>
    <dbReference type="NCBI Taxonomy" id="1076179"/>
    <lineage>
        <taxon>unclassified sequences</taxon>
        <taxon>metagenomes</taxon>
        <taxon>ecological metagenomes</taxon>
    </lineage>
</organism>
<gene>
    <name evidence="2" type="ORF">SDC9_146933</name>
</gene>
<name>A0A645EEJ0_9ZZZZ</name>
<feature type="region of interest" description="Disordered" evidence="1">
    <location>
        <begin position="1"/>
        <end position="20"/>
    </location>
</feature>
<reference evidence="2" key="1">
    <citation type="submission" date="2019-08" db="EMBL/GenBank/DDBJ databases">
        <authorList>
            <person name="Kucharzyk K."/>
            <person name="Murdoch R.W."/>
            <person name="Higgins S."/>
            <person name="Loffler F."/>
        </authorList>
    </citation>
    <scope>NUCLEOTIDE SEQUENCE</scope>
</reference>
<dbReference type="EMBL" id="VSSQ01045823">
    <property type="protein sequence ID" value="MPM99739.1"/>
    <property type="molecule type" value="Genomic_DNA"/>
</dbReference>